<evidence type="ECO:0000313" key="3">
    <source>
        <dbReference type="Proteomes" id="UP001608902"/>
    </source>
</evidence>
<name>A0ABD6E8E3_9BILA</name>
<dbReference type="EMBL" id="JBGFUD010001181">
    <property type="protein sequence ID" value="MFH4975891.1"/>
    <property type="molecule type" value="Genomic_DNA"/>
</dbReference>
<dbReference type="InterPro" id="IPR006816">
    <property type="entry name" value="ELMO_dom"/>
</dbReference>
<protein>
    <recommendedName>
        <fullName evidence="1">ELMO domain-containing protein</fullName>
    </recommendedName>
</protein>
<dbReference type="Pfam" id="PF04727">
    <property type="entry name" value="ELMO_CED12"/>
    <property type="match status" value="1"/>
</dbReference>
<comment type="caution">
    <text evidence="2">The sequence shown here is derived from an EMBL/GenBank/DDBJ whole genome shotgun (WGS) entry which is preliminary data.</text>
</comment>
<proteinExistence type="predicted"/>
<keyword evidence="3" id="KW-1185">Reference proteome</keyword>
<dbReference type="PROSITE" id="PS51335">
    <property type="entry name" value="ELMO"/>
    <property type="match status" value="1"/>
</dbReference>
<reference evidence="2 3" key="1">
    <citation type="submission" date="2024-08" db="EMBL/GenBank/DDBJ databases">
        <title>Gnathostoma spinigerum genome.</title>
        <authorList>
            <person name="Gonzalez-Bertolin B."/>
            <person name="Monzon S."/>
            <person name="Zaballos A."/>
            <person name="Jimenez P."/>
            <person name="Dekumyoy P."/>
            <person name="Varona S."/>
            <person name="Cuesta I."/>
            <person name="Sumanam S."/>
            <person name="Adisakwattana P."/>
            <person name="Gasser R.B."/>
            <person name="Hernandez-Gonzalez A."/>
            <person name="Young N.D."/>
            <person name="Perteguer M.J."/>
        </authorList>
    </citation>
    <scope>NUCLEOTIDE SEQUENCE [LARGE SCALE GENOMIC DNA]</scope>
    <source>
        <strain evidence="2">AL3</strain>
        <tissue evidence="2">Liver</tissue>
    </source>
</reference>
<dbReference type="PANTHER" id="PTHR12771">
    <property type="entry name" value="ENGULFMENT AND CELL MOTILITY"/>
    <property type="match status" value="1"/>
</dbReference>
<dbReference type="Proteomes" id="UP001608902">
    <property type="component" value="Unassembled WGS sequence"/>
</dbReference>
<evidence type="ECO:0000259" key="1">
    <source>
        <dbReference type="PROSITE" id="PS51335"/>
    </source>
</evidence>
<feature type="domain" description="ELMO" evidence="1">
    <location>
        <begin position="138"/>
        <end position="294"/>
    </location>
</feature>
<dbReference type="PANTHER" id="PTHR12771:SF51">
    <property type="entry name" value="LD01482P"/>
    <property type="match status" value="1"/>
</dbReference>
<organism evidence="2 3">
    <name type="scientific">Gnathostoma spinigerum</name>
    <dbReference type="NCBI Taxonomy" id="75299"/>
    <lineage>
        <taxon>Eukaryota</taxon>
        <taxon>Metazoa</taxon>
        <taxon>Ecdysozoa</taxon>
        <taxon>Nematoda</taxon>
        <taxon>Chromadorea</taxon>
        <taxon>Rhabditida</taxon>
        <taxon>Spirurina</taxon>
        <taxon>Gnathostomatomorpha</taxon>
        <taxon>Gnathostomatoidea</taxon>
        <taxon>Gnathostomatidae</taxon>
        <taxon>Gnathostoma</taxon>
    </lineage>
</organism>
<accession>A0ABD6E8E3</accession>
<evidence type="ECO:0000313" key="2">
    <source>
        <dbReference type="EMBL" id="MFH4975891.1"/>
    </source>
</evidence>
<gene>
    <name evidence="2" type="ORF">AB6A40_002600</name>
</gene>
<dbReference type="InterPro" id="IPR050868">
    <property type="entry name" value="ELMO_domain-containing"/>
</dbReference>
<dbReference type="AlphaFoldDB" id="A0ABD6E8E3"/>
<sequence>MSIIGYERPSLVFQFLSFIYRYVVRVLLRYFRQLLTGKSDIERILDGDHKHQAEVTAQVKCLIDEKELPFVPSDWTESEEEDLADYVVEAECQKTGDKGVGVIRENFKKSLAQIRGIRRLCAVVEELRAEKYDRNNPKHEKKLLKLWQLLMPNVELCDRKSSQWEEIGFQGQDPATDFRGMGILALEQLLFFSQFDHENACRILTLSHHPAIGFPMAVVGISLTALIRLLLMDGHLNNHFYNTANSAPTLDNFHHAYCRLFVLFAEVWKRERPSSLMYFNEFKDRFSQNLIEYLSTESADLDELDAEML</sequence>